<keyword evidence="4 8" id="KW-0812">Transmembrane</keyword>
<dbReference type="Pfam" id="PF07690">
    <property type="entry name" value="MFS_1"/>
    <property type="match status" value="1"/>
</dbReference>
<accession>A0ABW0YRC5</accession>
<proteinExistence type="inferred from homology"/>
<feature type="transmembrane region" description="Helical" evidence="8">
    <location>
        <begin position="298"/>
        <end position="317"/>
    </location>
</feature>
<feature type="domain" description="Major facilitator superfamily (MFS) profile" evidence="9">
    <location>
        <begin position="11"/>
        <end position="386"/>
    </location>
</feature>
<evidence type="ECO:0000256" key="8">
    <source>
        <dbReference type="SAM" id="Phobius"/>
    </source>
</evidence>
<evidence type="ECO:0000256" key="6">
    <source>
        <dbReference type="ARBA" id="ARBA00023063"/>
    </source>
</evidence>
<dbReference type="EMBL" id="JBHSOZ010000003">
    <property type="protein sequence ID" value="MFC5712934.1"/>
    <property type="molecule type" value="Genomic_DNA"/>
</dbReference>
<feature type="transmembrane region" description="Helical" evidence="8">
    <location>
        <begin position="163"/>
        <end position="183"/>
    </location>
</feature>
<keyword evidence="3" id="KW-0813">Transport</keyword>
<feature type="transmembrane region" description="Helical" evidence="8">
    <location>
        <begin position="359"/>
        <end position="379"/>
    </location>
</feature>
<evidence type="ECO:0000256" key="7">
    <source>
        <dbReference type="ARBA" id="ARBA00023136"/>
    </source>
</evidence>
<feature type="transmembrane region" description="Helical" evidence="8">
    <location>
        <begin position="273"/>
        <end position="292"/>
    </location>
</feature>
<feature type="transmembrane region" description="Helical" evidence="8">
    <location>
        <begin position="243"/>
        <end position="261"/>
    </location>
</feature>
<evidence type="ECO:0000313" key="10">
    <source>
        <dbReference type="EMBL" id="MFC5712934.1"/>
    </source>
</evidence>
<dbReference type="PROSITE" id="PS50850">
    <property type="entry name" value="MFS"/>
    <property type="match status" value="1"/>
</dbReference>
<comment type="caution">
    <text evidence="10">The sequence shown here is derived from an EMBL/GenBank/DDBJ whole genome shotgun (WGS) entry which is preliminary data.</text>
</comment>
<comment type="similarity">
    <text evidence="2">Belongs to the major facilitator superfamily. Nitrate/nitrite porter (TC 2.A.1.8) family.</text>
</comment>
<evidence type="ECO:0000256" key="4">
    <source>
        <dbReference type="ARBA" id="ARBA00022692"/>
    </source>
</evidence>
<feature type="transmembrane region" description="Helical" evidence="8">
    <location>
        <begin position="12"/>
        <end position="33"/>
    </location>
</feature>
<keyword evidence="6" id="KW-0534">Nitrate assimilation</keyword>
<dbReference type="SUPFAM" id="SSF103473">
    <property type="entry name" value="MFS general substrate transporter"/>
    <property type="match status" value="1"/>
</dbReference>
<evidence type="ECO:0000259" key="9">
    <source>
        <dbReference type="PROSITE" id="PS50850"/>
    </source>
</evidence>
<feature type="transmembrane region" description="Helical" evidence="8">
    <location>
        <begin position="101"/>
        <end position="123"/>
    </location>
</feature>
<feature type="transmembrane region" description="Helical" evidence="8">
    <location>
        <begin position="135"/>
        <end position="157"/>
    </location>
</feature>
<sequence>MEEQQKISRRILLLTTLAMVFSFTVWASLSPLANQFETIYGLTATQTSVLVAIPVLLGSVMRVPLGILTDQHGGRKVFTALLIFTIIPLIGIGFADSYYSLLIWAFFLGMSGACFAVSITFVAKWTPTEKQGTALGINGMGNIGTALAGAALPTIAVVYGVQWAFWILVVPIVIMAVMIWCWTPETPKPAEKKTLAGTLSVLKHKDSIIFSLFYFVTFGAFVAFGIYLPTLLMSLHDLSAVDAGARAAGFVILATLVRPFGGYAGDKIGAGKAITVVFIGITLGGLVLTFGLENMALMTAACLLIALMCGIGNGAIFKLVPEKFPKSTGAVTGIVGAAGGLGGFFPPILLGMVQDVTGTYMLGFLLLSILALVCFVINLKQYDNTKYTRLVDVKAGS</sequence>
<dbReference type="PANTHER" id="PTHR23515">
    <property type="entry name" value="HIGH-AFFINITY NITRATE TRANSPORTER 2.3"/>
    <property type="match status" value="1"/>
</dbReference>
<dbReference type="CDD" id="cd17341">
    <property type="entry name" value="MFS_NRT2_like"/>
    <property type="match status" value="1"/>
</dbReference>
<feature type="transmembrane region" description="Helical" evidence="8">
    <location>
        <begin position="329"/>
        <end position="353"/>
    </location>
</feature>
<evidence type="ECO:0000256" key="5">
    <source>
        <dbReference type="ARBA" id="ARBA00022989"/>
    </source>
</evidence>
<evidence type="ECO:0000256" key="3">
    <source>
        <dbReference type="ARBA" id="ARBA00022448"/>
    </source>
</evidence>
<keyword evidence="5 8" id="KW-1133">Transmembrane helix</keyword>
<dbReference type="Gene3D" id="1.20.1250.20">
    <property type="entry name" value="MFS general substrate transporter like domains"/>
    <property type="match status" value="2"/>
</dbReference>
<gene>
    <name evidence="10" type="ORF">ACFPU1_09080</name>
</gene>
<dbReference type="RefSeq" id="WP_385940269.1">
    <property type="nucleotide sequence ID" value="NZ_JBHSOZ010000003.1"/>
</dbReference>
<dbReference type="InterPro" id="IPR011701">
    <property type="entry name" value="MFS"/>
</dbReference>
<comment type="subcellular location">
    <subcellularLocation>
        <location evidence="1">Cell membrane</location>
        <topology evidence="1">Multi-pass membrane protein</topology>
    </subcellularLocation>
</comment>
<feature type="transmembrane region" description="Helical" evidence="8">
    <location>
        <begin position="77"/>
        <end position="95"/>
    </location>
</feature>
<name>A0ABW0YRC5_9BACI</name>
<organism evidence="10 11">
    <name type="scientific">Thalassorhabdus alkalitolerans</name>
    <dbReference type="NCBI Taxonomy" id="2282697"/>
    <lineage>
        <taxon>Bacteria</taxon>
        <taxon>Bacillati</taxon>
        <taxon>Bacillota</taxon>
        <taxon>Bacilli</taxon>
        <taxon>Bacillales</taxon>
        <taxon>Bacillaceae</taxon>
        <taxon>Thalassorhabdus</taxon>
    </lineage>
</organism>
<protein>
    <submittedName>
        <fullName evidence="10">Nitrate/nitrite transporter</fullName>
    </submittedName>
</protein>
<evidence type="ECO:0000256" key="2">
    <source>
        <dbReference type="ARBA" id="ARBA00008432"/>
    </source>
</evidence>
<dbReference type="Proteomes" id="UP001596142">
    <property type="component" value="Unassembled WGS sequence"/>
</dbReference>
<reference evidence="11" key="1">
    <citation type="journal article" date="2019" name="Int. J. Syst. Evol. Microbiol.">
        <title>The Global Catalogue of Microorganisms (GCM) 10K type strain sequencing project: providing services to taxonomists for standard genome sequencing and annotation.</title>
        <authorList>
            <consortium name="The Broad Institute Genomics Platform"/>
            <consortium name="The Broad Institute Genome Sequencing Center for Infectious Disease"/>
            <person name="Wu L."/>
            <person name="Ma J."/>
        </authorList>
    </citation>
    <scope>NUCLEOTIDE SEQUENCE [LARGE SCALE GENOMIC DNA]</scope>
    <source>
        <strain evidence="11">CECT 7184</strain>
    </source>
</reference>
<dbReference type="InterPro" id="IPR020846">
    <property type="entry name" value="MFS_dom"/>
</dbReference>
<dbReference type="InterPro" id="IPR044772">
    <property type="entry name" value="NO3_transporter"/>
</dbReference>
<feature type="transmembrane region" description="Helical" evidence="8">
    <location>
        <begin position="208"/>
        <end position="228"/>
    </location>
</feature>
<evidence type="ECO:0000256" key="1">
    <source>
        <dbReference type="ARBA" id="ARBA00004651"/>
    </source>
</evidence>
<keyword evidence="11" id="KW-1185">Reference proteome</keyword>
<evidence type="ECO:0000313" key="11">
    <source>
        <dbReference type="Proteomes" id="UP001596142"/>
    </source>
</evidence>
<dbReference type="InterPro" id="IPR036259">
    <property type="entry name" value="MFS_trans_sf"/>
</dbReference>
<feature type="transmembrane region" description="Helical" evidence="8">
    <location>
        <begin position="39"/>
        <end position="65"/>
    </location>
</feature>
<keyword evidence="7 8" id="KW-0472">Membrane</keyword>